<dbReference type="EMBL" id="CP009222">
    <property type="protein sequence ID" value="ALC07213.1"/>
    <property type="molecule type" value="Genomic_DNA"/>
</dbReference>
<accession>A0A0M3QAF5</accession>
<keyword evidence="2" id="KW-1185">Reference proteome</keyword>
<evidence type="ECO:0000313" key="1">
    <source>
        <dbReference type="EMBL" id="ALC07213.1"/>
    </source>
</evidence>
<dbReference type="Proteomes" id="UP000068067">
    <property type="component" value="Plasmid pCdes2"/>
</dbReference>
<evidence type="ECO:0000313" key="2">
    <source>
        <dbReference type="Proteomes" id="UP000068067"/>
    </source>
</evidence>
<organism evidence="1 2">
    <name type="scientific">Corynebacterium deserti GIMN1.010</name>
    <dbReference type="NCBI Taxonomy" id="931089"/>
    <lineage>
        <taxon>Bacteria</taxon>
        <taxon>Bacillati</taxon>
        <taxon>Actinomycetota</taxon>
        <taxon>Actinomycetes</taxon>
        <taxon>Mycobacteriales</taxon>
        <taxon>Corynebacteriaceae</taxon>
        <taxon>Corynebacterium</taxon>
    </lineage>
</organism>
<dbReference type="AlphaFoldDB" id="A0A0M3QAF5"/>
<sequence length="84" mass="9294">MLIGVIITDLTNRVFNRGFPHHGVNDFCACHIRNRRARDACRGSNIAQLSSLLLVEQGEIISCHGCRFSLLSLLARLIASSIKC</sequence>
<geneLocation type="plasmid" evidence="1 2">
    <name>pCdes2</name>
</geneLocation>
<protein>
    <submittedName>
        <fullName evidence="1">Uncharacterized protein</fullName>
    </submittedName>
</protein>
<keyword evidence="1" id="KW-0614">Plasmid</keyword>
<gene>
    <name evidence="1" type="ORF">CDES_14575</name>
</gene>
<reference evidence="1 2" key="1">
    <citation type="submission" date="2014-08" db="EMBL/GenBank/DDBJ databases">
        <title>Complete genome sequence of Corynebacterium deserti GIMN1.010 (=DSM 45689), isolated from desert sand in western China.</title>
        <authorList>
            <person name="Ruckert C."/>
            <person name="Albersmeier A."/>
            <person name="Kalinowski J."/>
        </authorList>
    </citation>
    <scope>NUCLEOTIDE SEQUENCE [LARGE SCALE GENOMIC DNA]</scope>
    <source>
        <strain evidence="1 2">GIMN1.010</strain>
        <plasmid evidence="1 2">pCdes2</plasmid>
    </source>
</reference>
<proteinExistence type="predicted"/>
<name>A0A0M3QAF5_9CORY</name>
<dbReference type="KEGG" id="cdx:CDES_14575"/>